<proteinExistence type="predicted"/>
<dbReference type="AlphaFoldDB" id="A0AAU0Q0U7"/>
<dbReference type="InterPro" id="IPR029045">
    <property type="entry name" value="ClpP/crotonase-like_dom_sf"/>
</dbReference>
<comment type="catalytic activity">
    <reaction evidence="1">
        <text>3-hydroxy-2-methylpropanoyl-CoA + H2O = 3-hydroxy-2-methylpropanoate + CoA + H(+)</text>
        <dbReference type="Rhea" id="RHEA:20888"/>
        <dbReference type="ChEBI" id="CHEBI:11805"/>
        <dbReference type="ChEBI" id="CHEBI:15377"/>
        <dbReference type="ChEBI" id="CHEBI:15378"/>
        <dbReference type="ChEBI" id="CHEBI:57287"/>
        <dbReference type="ChEBI" id="CHEBI:57340"/>
        <dbReference type="EC" id="3.1.2.4"/>
    </reaction>
</comment>
<dbReference type="KEGG" id="cpsk:Q0N40_03010"/>
<dbReference type="NCBIfam" id="NF004127">
    <property type="entry name" value="PRK05617.1"/>
    <property type="match status" value="1"/>
</dbReference>
<dbReference type="SUPFAM" id="SSF52096">
    <property type="entry name" value="ClpP/crotonase"/>
    <property type="match status" value="1"/>
</dbReference>
<feature type="region of interest" description="Disordered" evidence="4">
    <location>
        <begin position="1"/>
        <end position="27"/>
    </location>
</feature>
<evidence type="ECO:0000256" key="1">
    <source>
        <dbReference type="ARBA" id="ARBA00001709"/>
    </source>
</evidence>
<feature type="domain" description="Enoyl-CoA hydratase/isomerase" evidence="5">
    <location>
        <begin position="43"/>
        <end position="380"/>
    </location>
</feature>
<accession>A0AAU0Q0U7</accession>
<organism evidence="6 7">
    <name type="scientific">Corynebacterium pseudokroppenstedtii</name>
    <dbReference type="NCBI Taxonomy" id="2804917"/>
    <lineage>
        <taxon>Bacteria</taxon>
        <taxon>Bacillati</taxon>
        <taxon>Actinomycetota</taxon>
        <taxon>Actinomycetes</taxon>
        <taxon>Mycobacteriales</taxon>
        <taxon>Corynebacteriaceae</taxon>
        <taxon>Corynebacterium</taxon>
    </lineage>
</organism>
<dbReference type="Proteomes" id="UP001174314">
    <property type="component" value="Chromosome"/>
</dbReference>
<dbReference type="EC" id="3.1.2.4" evidence="2"/>
<dbReference type="CDD" id="cd06558">
    <property type="entry name" value="crotonase-like"/>
    <property type="match status" value="1"/>
</dbReference>
<protein>
    <recommendedName>
        <fullName evidence="2">3-hydroxyisobutyryl-CoA hydrolase</fullName>
        <ecNumber evidence="2">3.1.2.4</ecNumber>
    </recommendedName>
</protein>
<keyword evidence="7" id="KW-1185">Reference proteome</keyword>
<keyword evidence="3" id="KW-0378">Hydrolase</keyword>
<dbReference type="GO" id="GO:0003860">
    <property type="term" value="F:3-hydroxyisobutyryl-CoA hydrolase activity"/>
    <property type="evidence" value="ECO:0007669"/>
    <property type="project" value="UniProtKB-EC"/>
</dbReference>
<sequence length="389" mass="42032">MADAQKSDQQHSSDNQHTAAGAGGTASVTSPTDYVHLSVHGSVGHIVLDRPKALNSLNTDMCTAIENALTAWSTDPTVDVVVITSSTPKAYCAGGDVRRVRELQLEGTEEGRAAADGFFTNEYRMNALLAEFPKPFVAVMNGIVMGGGLGISLHGSHRVITERTWASMPEMAIGFSTDVGVSYAMQHLRQPYGDPDGTTSNGLALFMGLTGYRFTQADMLWSGMATHIISSHEVENFVDAIDEHGLDSALDTYARPAAEAGPSYLARHIEEINDIFSEGDWFDIEAKLDKGGYDKELIAVIDNLLSSANPSSLVATTLLFRANEKAEDLRQGLKNEFEVGKVLRYQENFAEGVRAVLVDKDNRASFDPHVTSEVSPEPFKEALAAAQSE</sequence>
<dbReference type="EMBL" id="CP137757">
    <property type="protein sequence ID" value="WPF25533.1"/>
    <property type="molecule type" value="Genomic_DNA"/>
</dbReference>
<dbReference type="PANTHER" id="PTHR43176">
    <property type="entry name" value="3-HYDROXYISOBUTYRYL-COA HYDROLASE-RELATED"/>
    <property type="match status" value="1"/>
</dbReference>
<dbReference type="Gene3D" id="3.90.226.10">
    <property type="entry name" value="2-enoyl-CoA Hydratase, Chain A, domain 1"/>
    <property type="match status" value="1"/>
</dbReference>
<reference evidence="6 7" key="1">
    <citation type="submission" date="2023-10" db="EMBL/GenBank/DDBJ databases">
        <title>complete genome sequence of Corynebacterium pseudokroppenstedtii P15-C1.</title>
        <authorList>
            <person name="Bruggemann H."/>
            <person name="Poehlein A."/>
        </authorList>
    </citation>
    <scope>NUCLEOTIDE SEQUENCE [LARGE SCALE GENOMIC DNA]</scope>
    <source>
        <strain evidence="6 7">P15_C1</strain>
    </source>
</reference>
<dbReference type="InterPro" id="IPR045004">
    <property type="entry name" value="ECH_dom"/>
</dbReference>
<feature type="region of interest" description="Disordered" evidence="4">
    <location>
        <begin position="368"/>
        <end position="389"/>
    </location>
</feature>
<evidence type="ECO:0000256" key="4">
    <source>
        <dbReference type="SAM" id="MobiDB-lite"/>
    </source>
</evidence>
<dbReference type="RefSeq" id="WP_204088189.1">
    <property type="nucleotide sequence ID" value="NZ_CP137757.1"/>
</dbReference>
<dbReference type="PANTHER" id="PTHR43176:SF3">
    <property type="entry name" value="3-HYDROXYISOBUTYRYL-COA HYDROLASE, MITOCHONDRIAL"/>
    <property type="match status" value="1"/>
</dbReference>
<dbReference type="InterPro" id="IPR032259">
    <property type="entry name" value="HIBYL-CoA-H"/>
</dbReference>
<evidence type="ECO:0000256" key="2">
    <source>
        <dbReference type="ARBA" id="ARBA00011915"/>
    </source>
</evidence>
<evidence type="ECO:0000259" key="5">
    <source>
        <dbReference type="Pfam" id="PF16113"/>
    </source>
</evidence>
<gene>
    <name evidence="6" type="ORF">Q0N40_03010</name>
</gene>
<dbReference type="GO" id="GO:0006574">
    <property type="term" value="P:L-valine catabolic process"/>
    <property type="evidence" value="ECO:0007669"/>
    <property type="project" value="TreeGrafter"/>
</dbReference>
<evidence type="ECO:0000313" key="6">
    <source>
        <dbReference type="EMBL" id="WPF25533.1"/>
    </source>
</evidence>
<feature type="compositionally biased region" description="Basic and acidic residues" evidence="4">
    <location>
        <begin position="1"/>
        <end position="11"/>
    </location>
</feature>
<evidence type="ECO:0000313" key="7">
    <source>
        <dbReference type="Proteomes" id="UP001174314"/>
    </source>
</evidence>
<dbReference type="Pfam" id="PF16113">
    <property type="entry name" value="ECH_2"/>
    <property type="match status" value="1"/>
</dbReference>
<name>A0AAU0Q0U7_9CORY</name>
<evidence type="ECO:0000256" key="3">
    <source>
        <dbReference type="ARBA" id="ARBA00022801"/>
    </source>
</evidence>